<comment type="similarity">
    <text evidence="2 10">Belongs to the beta sliding clamp family.</text>
</comment>
<evidence type="ECO:0000256" key="2">
    <source>
        <dbReference type="ARBA" id="ARBA00010752"/>
    </source>
</evidence>
<evidence type="ECO:0000256" key="10">
    <source>
        <dbReference type="PIRNR" id="PIRNR000804"/>
    </source>
</evidence>
<feature type="domain" description="DNA polymerase III beta sliding clamp C-terminal" evidence="13">
    <location>
        <begin position="249"/>
        <end position="366"/>
    </location>
</feature>
<dbReference type="InterPro" id="IPR022634">
    <property type="entry name" value="DNA_polIII_beta_N"/>
</dbReference>
<gene>
    <name evidence="14" type="primary">dnaN</name>
    <name evidence="14" type="ORF">Pla111_19700</name>
</gene>
<dbReference type="InterPro" id="IPR046938">
    <property type="entry name" value="DNA_clamp_sf"/>
</dbReference>
<evidence type="ECO:0000313" key="14">
    <source>
        <dbReference type="EMBL" id="TWT46868.1"/>
    </source>
</evidence>
<dbReference type="Pfam" id="PF02767">
    <property type="entry name" value="DNA_pol3_beta_2"/>
    <property type="match status" value="1"/>
</dbReference>
<dbReference type="Gene3D" id="3.10.150.10">
    <property type="entry name" value="DNA Polymerase III, subunit A, domain 2"/>
    <property type="match status" value="1"/>
</dbReference>
<dbReference type="InterPro" id="IPR022635">
    <property type="entry name" value="DNA_polIII_beta_C"/>
</dbReference>
<dbReference type="GO" id="GO:0003887">
    <property type="term" value="F:DNA-directed DNA polymerase activity"/>
    <property type="evidence" value="ECO:0007669"/>
    <property type="project" value="UniProtKB-UniRule"/>
</dbReference>
<dbReference type="InterPro" id="IPR022637">
    <property type="entry name" value="DNA_polIII_beta_cen"/>
</dbReference>
<feature type="domain" description="DNA polymerase III beta sliding clamp central" evidence="12">
    <location>
        <begin position="130"/>
        <end position="246"/>
    </location>
</feature>
<dbReference type="GO" id="GO:0006271">
    <property type="term" value="P:DNA strand elongation involved in DNA replication"/>
    <property type="evidence" value="ECO:0007669"/>
    <property type="project" value="TreeGrafter"/>
</dbReference>
<comment type="caution">
    <text evidence="14">The sequence shown here is derived from an EMBL/GenBank/DDBJ whole genome shotgun (WGS) entry which is preliminary data.</text>
</comment>
<evidence type="ECO:0000256" key="3">
    <source>
        <dbReference type="ARBA" id="ARBA00021035"/>
    </source>
</evidence>
<dbReference type="SMART" id="SM00480">
    <property type="entry name" value="POL3Bc"/>
    <property type="match status" value="1"/>
</dbReference>
<dbReference type="Pfam" id="PF02768">
    <property type="entry name" value="DNA_pol3_beta_3"/>
    <property type="match status" value="1"/>
</dbReference>
<dbReference type="GO" id="GO:0008408">
    <property type="term" value="F:3'-5' exonuclease activity"/>
    <property type="evidence" value="ECO:0007669"/>
    <property type="project" value="InterPro"/>
</dbReference>
<dbReference type="GO" id="GO:0005737">
    <property type="term" value="C:cytoplasm"/>
    <property type="evidence" value="ECO:0007669"/>
    <property type="project" value="UniProtKB-SubCell"/>
</dbReference>
<evidence type="ECO:0000256" key="1">
    <source>
        <dbReference type="ARBA" id="ARBA00004496"/>
    </source>
</evidence>
<reference evidence="14 15" key="1">
    <citation type="submission" date="2019-02" db="EMBL/GenBank/DDBJ databases">
        <title>Deep-cultivation of Planctomycetes and their phenomic and genomic characterization uncovers novel biology.</title>
        <authorList>
            <person name="Wiegand S."/>
            <person name="Jogler M."/>
            <person name="Boedeker C."/>
            <person name="Pinto D."/>
            <person name="Vollmers J."/>
            <person name="Rivas-Marin E."/>
            <person name="Kohn T."/>
            <person name="Peeters S.H."/>
            <person name="Heuer A."/>
            <person name="Rast P."/>
            <person name="Oberbeckmann S."/>
            <person name="Bunk B."/>
            <person name="Jeske O."/>
            <person name="Meyerdierks A."/>
            <person name="Storesund J.E."/>
            <person name="Kallscheuer N."/>
            <person name="Luecker S."/>
            <person name="Lage O.M."/>
            <person name="Pohl T."/>
            <person name="Merkel B.J."/>
            <person name="Hornburger P."/>
            <person name="Mueller R.-W."/>
            <person name="Bruemmer F."/>
            <person name="Labrenz M."/>
            <person name="Spormann A.M."/>
            <person name="Op Den Camp H."/>
            <person name="Overmann J."/>
            <person name="Amann R."/>
            <person name="Jetten M.S.M."/>
            <person name="Mascher T."/>
            <person name="Medema M.H."/>
            <person name="Devos D.P."/>
            <person name="Kaster A.-K."/>
            <person name="Ovreas L."/>
            <person name="Rohde M."/>
            <person name="Galperin M.Y."/>
            <person name="Jogler C."/>
        </authorList>
    </citation>
    <scope>NUCLEOTIDE SEQUENCE [LARGE SCALE GENOMIC DNA]</scope>
    <source>
        <strain evidence="14 15">Pla111</strain>
    </source>
</reference>
<keyword evidence="4 10" id="KW-0963">Cytoplasm</keyword>
<comment type="function">
    <text evidence="10">Confers DNA tethering and processivity to DNA polymerases and other proteins. Acts as a clamp, forming a ring around DNA (a reaction catalyzed by the clamp-loading complex) which diffuses in an ATP-independent manner freely and bidirectionally along dsDNA. Initially characterized for its ability to contact the catalytic subunit of DNA polymerase III (Pol III), a complex, multichain enzyme responsible for most of the replicative synthesis in bacteria; Pol III exhibits 3'-5' exonuclease proofreading activity. The beta chain is required for initiation of replication as well as for processivity of DNA replication.</text>
</comment>
<dbReference type="GO" id="GO:0009360">
    <property type="term" value="C:DNA polymerase III complex"/>
    <property type="evidence" value="ECO:0007669"/>
    <property type="project" value="InterPro"/>
</dbReference>
<evidence type="ECO:0000256" key="8">
    <source>
        <dbReference type="ARBA" id="ARBA00022932"/>
    </source>
</evidence>
<proteinExistence type="inferred from homology"/>
<feature type="domain" description="DNA polymerase III beta sliding clamp N-terminal" evidence="11">
    <location>
        <begin position="1"/>
        <end position="116"/>
    </location>
</feature>
<dbReference type="EMBL" id="SJPH01000003">
    <property type="protein sequence ID" value="TWT46868.1"/>
    <property type="molecule type" value="Genomic_DNA"/>
</dbReference>
<name>A0A5C5W7L1_9BACT</name>
<dbReference type="Gene3D" id="3.70.10.10">
    <property type="match status" value="1"/>
</dbReference>
<organism evidence="14 15">
    <name type="scientific">Botrimarina hoheduenensis</name>
    <dbReference type="NCBI Taxonomy" id="2528000"/>
    <lineage>
        <taxon>Bacteria</taxon>
        <taxon>Pseudomonadati</taxon>
        <taxon>Planctomycetota</taxon>
        <taxon>Planctomycetia</taxon>
        <taxon>Pirellulales</taxon>
        <taxon>Lacipirellulaceae</taxon>
        <taxon>Botrimarina</taxon>
    </lineage>
</organism>
<evidence type="ECO:0000259" key="12">
    <source>
        <dbReference type="Pfam" id="PF02767"/>
    </source>
</evidence>
<evidence type="ECO:0000256" key="4">
    <source>
        <dbReference type="ARBA" id="ARBA00022490"/>
    </source>
</evidence>
<dbReference type="PANTHER" id="PTHR30478:SF0">
    <property type="entry name" value="BETA SLIDING CLAMP"/>
    <property type="match status" value="1"/>
</dbReference>
<evidence type="ECO:0000259" key="13">
    <source>
        <dbReference type="Pfam" id="PF02768"/>
    </source>
</evidence>
<dbReference type="PANTHER" id="PTHR30478">
    <property type="entry name" value="DNA POLYMERASE III SUBUNIT BETA"/>
    <property type="match status" value="1"/>
</dbReference>
<protein>
    <recommendedName>
        <fullName evidence="3 10">Beta sliding clamp</fullName>
    </recommendedName>
</protein>
<accession>A0A5C5W7L1</accession>
<dbReference type="GO" id="GO:0003677">
    <property type="term" value="F:DNA binding"/>
    <property type="evidence" value="ECO:0007669"/>
    <property type="project" value="UniProtKB-UniRule"/>
</dbReference>
<dbReference type="AlphaFoldDB" id="A0A5C5W7L1"/>
<dbReference type="Pfam" id="PF00712">
    <property type="entry name" value="DNA_pol3_beta"/>
    <property type="match status" value="1"/>
</dbReference>
<dbReference type="PIRSF" id="PIRSF000804">
    <property type="entry name" value="DNA_pol_III_b"/>
    <property type="match status" value="1"/>
</dbReference>
<evidence type="ECO:0000256" key="5">
    <source>
        <dbReference type="ARBA" id="ARBA00022679"/>
    </source>
</evidence>
<dbReference type="Proteomes" id="UP000318995">
    <property type="component" value="Unassembled WGS sequence"/>
</dbReference>
<dbReference type="InterPro" id="IPR001001">
    <property type="entry name" value="DNA_polIII_beta"/>
</dbReference>
<comment type="subunit">
    <text evidence="10">Forms a ring-shaped head-to-tail homodimer around DNA.</text>
</comment>
<keyword evidence="15" id="KW-1185">Reference proteome</keyword>
<dbReference type="NCBIfam" id="TIGR00663">
    <property type="entry name" value="dnan"/>
    <property type="match status" value="1"/>
</dbReference>
<dbReference type="SUPFAM" id="SSF55979">
    <property type="entry name" value="DNA clamp"/>
    <property type="match status" value="3"/>
</dbReference>
<keyword evidence="6 10" id="KW-0548">Nucleotidyltransferase</keyword>
<evidence type="ECO:0000313" key="15">
    <source>
        <dbReference type="Proteomes" id="UP000318995"/>
    </source>
</evidence>
<evidence type="ECO:0000256" key="7">
    <source>
        <dbReference type="ARBA" id="ARBA00022705"/>
    </source>
</evidence>
<keyword evidence="7 10" id="KW-0235">DNA replication</keyword>
<sequence>MQAFQTVQAVAPSRSPKPILQSVKLEVGTGRTGEDSPGAPATLIATDLEVAIRHAVEGVDTETPGAVMLPVSRFGSMLRESSDPTFRIETEGQKTVIRGERSTFHLTSENAAEFPPVATFDGEACYKAPARLLKEMIRRTIFATDNESSRYALGGVKFEADDAGGLIAVGTDGRRLARMQGPIEVVGEPSPLGESTIVPSRSLQLIDRVLSADDEIVRLAIRASELQVTSRRATVSTRLLEGRFPKWRDVFPQRIESVKIELTVGPFFSAVRQAAIVTSDESRGIDFTFGEGSLVLAGSAAEVGESRVELPIAYDGAPIVITLDPRFMIDFLKTLDAETSFTLDLVDSDAAAVATVADGYGYVVMPLARDRS</sequence>
<evidence type="ECO:0000259" key="11">
    <source>
        <dbReference type="Pfam" id="PF00712"/>
    </source>
</evidence>
<keyword evidence="5 10" id="KW-0808">Transferase</keyword>
<keyword evidence="8 10" id="KW-0239">DNA-directed DNA polymerase</keyword>
<evidence type="ECO:0000256" key="9">
    <source>
        <dbReference type="ARBA" id="ARBA00023125"/>
    </source>
</evidence>
<comment type="subcellular location">
    <subcellularLocation>
        <location evidence="1 10">Cytoplasm</location>
    </subcellularLocation>
</comment>
<evidence type="ECO:0000256" key="6">
    <source>
        <dbReference type="ARBA" id="ARBA00022695"/>
    </source>
</evidence>
<dbReference type="CDD" id="cd00140">
    <property type="entry name" value="beta_clamp"/>
    <property type="match status" value="1"/>
</dbReference>
<keyword evidence="9" id="KW-0238">DNA-binding</keyword>